<dbReference type="AlphaFoldDB" id="A0A7J0H7L2"/>
<proteinExistence type="predicted"/>
<dbReference type="EMBL" id="BJWL01000027">
    <property type="protein sequence ID" value="GFZ18754.1"/>
    <property type="molecule type" value="Genomic_DNA"/>
</dbReference>
<evidence type="ECO:0000313" key="1">
    <source>
        <dbReference type="EMBL" id="GFZ18754.1"/>
    </source>
</evidence>
<dbReference type="Proteomes" id="UP000585474">
    <property type="component" value="Unassembled WGS sequence"/>
</dbReference>
<name>A0A7J0H7L2_9ERIC</name>
<organism evidence="1 2">
    <name type="scientific">Actinidia rufa</name>
    <dbReference type="NCBI Taxonomy" id="165716"/>
    <lineage>
        <taxon>Eukaryota</taxon>
        <taxon>Viridiplantae</taxon>
        <taxon>Streptophyta</taxon>
        <taxon>Embryophyta</taxon>
        <taxon>Tracheophyta</taxon>
        <taxon>Spermatophyta</taxon>
        <taxon>Magnoliopsida</taxon>
        <taxon>eudicotyledons</taxon>
        <taxon>Gunneridae</taxon>
        <taxon>Pentapetalae</taxon>
        <taxon>asterids</taxon>
        <taxon>Ericales</taxon>
        <taxon>Actinidiaceae</taxon>
        <taxon>Actinidia</taxon>
    </lineage>
</organism>
<sequence>MKLKLIAGGRKNRVAGKKRVEGDRRGGIDSIAGIDPSSPPCLLLRRRGSLAKQVKGRNAYATINYSTLLESPSPYRFSVIKGRTLFRVSEVNPHMKDSHPRESPQQQQLDPSLLACFAWLVDRANPWVASPATYSSPAVVLLALPAILHPIRLVQAALGSSIVQVAKFRRQKAKPRGGAPPVAFRSLSFFLSCLVFSLATHSPSSDAGYRSGGDAGNPILSAVSSIGYVFPSAHVPGLSSINGSADLHLYLDSPLAPPLVARLLIVSRSRAGRGKLPSPDQSDVRKSEASCIFIRSLSEKSIKREGAR</sequence>
<evidence type="ECO:0000313" key="2">
    <source>
        <dbReference type="Proteomes" id="UP000585474"/>
    </source>
</evidence>
<accession>A0A7J0H7L2</accession>
<protein>
    <submittedName>
        <fullName evidence="1">Uncharacterized protein</fullName>
    </submittedName>
</protein>
<gene>
    <name evidence="1" type="ORF">Acr_27g0004930</name>
</gene>
<keyword evidence="2" id="KW-1185">Reference proteome</keyword>
<comment type="caution">
    <text evidence="1">The sequence shown here is derived from an EMBL/GenBank/DDBJ whole genome shotgun (WGS) entry which is preliminary data.</text>
</comment>
<reference evidence="1 2" key="1">
    <citation type="submission" date="2019-07" db="EMBL/GenBank/DDBJ databases">
        <title>De Novo Assembly of kiwifruit Actinidia rufa.</title>
        <authorList>
            <person name="Sugita-Konishi S."/>
            <person name="Sato K."/>
            <person name="Mori E."/>
            <person name="Abe Y."/>
            <person name="Kisaki G."/>
            <person name="Hamano K."/>
            <person name="Suezawa K."/>
            <person name="Otani M."/>
            <person name="Fukuda T."/>
            <person name="Manabe T."/>
            <person name="Gomi K."/>
            <person name="Tabuchi M."/>
            <person name="Akimitsu K."/>
            <person name="Kataoka I."/>
        </authorList>
    </citation>
    <scope>NUCLEOTIDE SEQUENCE [LARGE SCALE GENOMIC DNA]</scope>
    <source>
        <strain evidence="2">cv. Fuchu</strain>
    </source>
</reference>